<feature type="coiled-coil region" evidence="2">
    <location>
        <begin position="219"/>
        <end position="246"/>
    </location>
</feature>
<keyword evidence="7" id="KW-1185">Reference proteome</keyword>
<evidence type="ECO:0000256" key="2">
    <source>
        <dbReference type="SAM" id="Coils"/>
    </source>
</evidence>
<dbReference type="RefSeq" id="WP_089760519.1">
    <property type="nucleotide sequence ID" value="NZ_FNGO01000013.1"/>
</dbReference>
<dbReference type="InterPro" id="IPR002880">
    <property type="entry name" value="Pyrv_Fd/Flavodoxin_OxRdtase_N"/>
</dbReference>
<evidence type="ECO:0000259" key="4">
    <source>
        <dbReference type="Pfam" id="PF01855"/>
    </source>
</evidence>
<feature type="domain" description="Pyruvate:ferredoxin oxidoreductase core" evidence="5">
    <location>
        <begin position="248"/>
        <end position="343"/>
    </location>
</feature>
<evidence type="ECO:0000313" key="6">
    <source>
        <dbReference type="EMBL" id="SDL98947.1"/>
    </source>
</evidence>
<reference evidence="6 7" key="1">
    <citation type="submission" date="2016-10" db="EMBL/GenBank/DDBJ databases">
        <authorList>
            <person name="de Groot N.N."/>
        </authorList>
    </citation>
    <scope>NUCLEOTIDE SEQUENCE [LARGE SCALE GENOMIC DNA]</scope>
    <source>
        <strain evidence="6 7">SLAS-1</strain>
    </source>
</reference>
<dbReference type="InterPro" id="IPR029061">
    <property type="entry name" value="THDP-binding"/>
</dbReference>
<dbReference type="Gene3D" id="3.40.50.970">
    <property type="match status" value="1"/>
</dbReference>
<feature type="compositionally biased region" description="Basic and acidic residues" evidence="3">
    <location>
        <begin position="190"/>
        <end position="204"/>
    </location>
</feature>
<dbReference type="SUPFAM" id="SSF52922">
    <property type="entry name" value="TK C-terminal domain-like"/>
    <property type="match status" value="1"/>
</dbReference>
<dbReference type="SUPFAM" id="SSF52518">
    <property type="entry name" value="Thiamin diphosphate-binding fold (THDP-binding)"/>
    <property type="match status" value="1"/>
</dbReference>
<dbReference type="PANTHER" id="PTHR43088">
    <property type="entry name" value="SUBUNIT OF PYRUVATE:FLAVODOXIN OXIDOREDUCTASE-RELATED"/>
    <property type="match status" value="1"/>
</dbReference>
<proteinExistence type="predicted"/>
<feature type="domain" description="Pyruvate flavodoxin/ferredoxin oxidoreductase pyrimidine binding" evidence="4">
    <location>
        <begin position="15"/>
        <end position="195"/>
    </location>
</feature>
<dbReference type="STRING" id="321763.SAMN04488692_11341"/>
<gene>
    <name evidence="6" type="ORF">SAMN04488692_11341</name>
</gene>
<dbReference type="Pfam" id="PF17147">
    <property type="entry name" value="PFOR_II"/>
    <property type="match status" value="1"/>
</dbReference>
<dbReference type="Gene3D" id="3.40.50.920">
    <property type="match status" value="1"/>
</dbReference>
<dbReference type="Pfam" id="PF01855">
    <property type="entry name" value="POR_N"/>
    <property type="match status" value="1"/>
</dbReference>
<keyword evidence="1" id="KW-0560">Oxidoreductase</keyword>
<dbReference type="OrthoDB" id="9794954at2"/>
<organism evidence="6 7">
    <name type="scientific">Halarsenatibacter silvermanii</name>
    <dbReference type="NCBI Taxonomy" id="321763"/>
    <lineage>
        <taxon>Bacteria</taxon>
        <taxon>Bacillati</taxon>
        <taxon>Bacillota</taxon>
        <taxon>Clostridia</taxon>
        <taxon>Halanaerobiales</taxon>
        <taxon>Halarsenatibacteraceae</taxon>
        <taxon>Halarsenatibacter</taxon>
    </lineage>
</organism>
<name>A0A1G9PL59_9FIRM</name>
<sequence length="353" mass="39046">MSEKLLMKGNEAVAEAAIKAGCRYFFGYPITPQNDIPEYMSRRMPEVGGEYLQAESEVAAINMVHGAAGAGARVMTSSSSPGISLKAEGISYLVGSQLPSVIVNMMRGGPGLGGIQPSQSDYFQATKGLAHGDIKLGVLAPYSVQELVDLTYVAFEMADKYRNPMMILGDGMIGQMMEPVEFEEEIDPDNLPRKEWATDGTSGRDRNKITSLSLDASVLEDLNIKIQEKYSRMREEEVRYDEYKTEDADIILVAFGTTARICISAIDKVREEEGIRAGLFRPVTLFPYPEDRLEELSHDAEEFLTVEMNAGQMLEDVKRIAGKRRPVEFYGRCGGVIPGIEEIADKIKEMRGE</sequence>
<dbReference type="CDD" id="cd07034">
    <property type="entry name" value="TPP_PYR_PFOR_IOR-alpha_like"/>
    <property type="match status" value="1"/>
</dbReference>
<evidence type="ECO:0000313" key="7">
    <source>
        <dbReference type="Proteomes" id="UP000199476"/>
    </source>
</evidence>
<evidence type="ECO:0000259" key="5">
    <source>
        <dbReference type="Pfam" id="PF17147"/>
    </source>
</evidence>
<evidence type="ECO:0000256" key="3">
    <source>
        <dbReference type="SAM" id="MobiDB-lite"/>
    </source>
</evidence>
<evidence type="ECO:0000256" key="1">
    <source>
        <dbReference type="ARBA" id="ARBA00023002"/>
    </source>
</evidence>
<dbReference type="GO" id="GO:0016491">
    <property type="term" value="F:oxidoreductase activity"/>
    <property type="evidence" value="ECO:0007669"/>
    <property type="project" value="UniProtKB-KW"/>
</dbReference>
<feature type="region of interest" description="Disordered" evidence="3">
    <location>
        <begin position="185"/>
        <end position="204"/>
    </location>
</feature>
<dbReference type="AlphaFoldDB" id="A0A1G9PL59"/>
<dbReference type="PANTHER" id="PTHR43088:SF1">
    <property type="entry name" value="SUBUNIT OF PYRUVATE:FLAVODOXIN OXIDOREDUCTASE"/>
    <property type="match status" value="1"/>
</dbReference>
<dbReference type="EMBL" id="FNGO01000013">
    <property type="protein sequence ID" value="SDL98947.1"/>
    <property type="molecule type" value="Genomic_DNA"/>
</dbReference>
<keyword evidence="2" id="KW-0175">Coiled coil</keyword>
<protein>
    <submittedName>
        <fullName evidence="6">2-oxoglutarate ferredoxin oxidoreductase subunit alpha</fullName>
    </submittedName>
</protein>
<dbReference type="InterPro" id="IPR052368">
    <property type="entry name" value="2-oxoacid_oxidoreductase"/>
</dbReference>
<dbReference type="NCBIfam" id="NF005507">
    <property type="entry name" value="PRK07119.1"/>
    <property type="match status" value="1"/>
</dbReference>
<accession>A0A1G9PL59</accession>
<dbReference type="InterPro" id="IPR009014">
    <property type="entry name" value="Transketo_C/PFOR_II"/>
</dbReference>
<dbReference type="InterPro" id="IPR033412">
    <property type="entry name" value="PFOR_II"/>
</dbReference>
<dbReference type="Proteomes" id="UP000199476">
    <property type="component" value="Unassembled WGS sequence"/>
</dbReference>